<reference evidence="1 2" key="1">
    <citation type="submission" date="2017-04" db="EMBL/GenBank/DDBJ databases">
        <authorList>
            <person name="Afonso C.L."/>
            <person name="Miller P.J."/>
            <person name="Scott M.A."/>
            <person name="Spackman E."/>
            <person name="Goraichik I."/>
            <person name="Dimitrov K.M."/>
            <person name="Suarez D.L."/>
            <person name="Swayne D.E."/>
        </authorList>
    </citation>
    <scope>NUCLEOTIDE SEQUENCE [LARGE SCALE GENOMIC DNA]</scope>
    <source>
        <strain evidence="1 2">USBA 355</strain>
    </source>
</reference>
<sequence>MTSESFKRRVYDSYLSSADGGRTDRSAADRAAVIGPRAAYLQRLVRRHFPADREARILDLGCGAGALLAVARQAGYRNLAGVDHSAEQVALAERLGIAGVRRGDLAESLAAAAPGALDLVVLFDVLEHFPLDQGLALLEQAARALAPGGRIVIHVPNAEALFGARIRYDDLTHETAFTPRSIAQLLSLAGFARSAVFEDRPAVHGLKSALRALVWRLVRGALRLALAAETGDSGRQAVFSQNLLAVADKARAAR</sequence>
<name>A0A1Y6CGT8_9PROT</name>
<dbReference type="STRING" id="560819.SAMN05428998_12480"/>
<dbReference type="SUPFAM" id="SSF53335">
    <property type="entry name" value="S-adenosyl-L-methionine-dependent methyltransferases"/>
    <property type="match status" value="1"/>
</dbReference>
<dbReference type="Gene3D" id="3.40.50.150">
    <property type="entry name" value="Vaccinia Virus protein VP39"/>
    <property type="match status" value="1"/>
</dbReference>
<evidence type="ECO:0000313" key="2">
    <source>
        <dbReference type="Proteomes" id="UP000192917"/>
    </source>
</evidence>
<dbReference type="InterPro" id="IPR029063">
    <property type="entry name" value="SAM-dependent_MTases_sf"/>
</dbReference>
<dbReference type="CDD" id="cd02440">
    <property type="entry name" value="AdoMet_MTases"/>
    <property type="match status" value="1"/>
</dbReference>
<proteinExistence type="predicted"/>
<accession>A0A1Y6CGT8</accession>
<dbReference type="RefSeq" id="WP_085125130.1">
    <property type="nucleotide sequence ID" value="NZ_FWZX01000024.1"/>
</dbReference>
<keyword evidence="2" id="KW-1185">Reference proteome</keyword>
<dbReference type="PANTHER" id="PTHR43861">
    <property type="entry name" value="TRANS-ACONITATE 2-METHYLTRANSFERASE-RELATED"/>
    <property type="match status" value="1"/>
</dbReference>
<dbReference type="Proteomes" id="UP000192917">
    <property type="component" value="Unassembled WGS sequence"/>
</dbReference>
<keyword evidence="1" id="KW-0489">Methyltransferase</keyword>
<dbReference type="EMBL" id="FWZX01000024">
    <property type="protein sequence ID" value="SMF63162.1"/>
    <property type="molecule type" value="Genomic_DNA"/>
</dbReference>
<dbReference type="AlphaFoldDB" id="A0A1Y6CGT8"/>
<dbReference type="GO" id="GO:0032259">
    <property type="term" value="P:methylation"/>
    <property type="evidence" value="ECO:0007669"/>
    <property type="project" value="UniProtKB-KW"/>
</dbReference>
<evidence type="ECO:0000313" key="1">
    <source>
        <dbReference type="EMBL" id="SMF63162.1"/>
    </source>
</evidence>
<keyword evidence="1" id="KW-0808">Transferase</keyword>
<dbReference type="GO" id="GO:0008168">
    <property type="term" value="F:methyltransferase activity"/>
    <property type="evidence" value="ECO:0007669"/>
    <property type="project" value="UniProtKB-KW"/>
</dbReference>
<gene>
    <name evidence="1" type="ORF">SAMN05428998_12480</name>
</gene>
<organism evidence="1 2">
    <name type="scientific">Tistlia consotensis USBA 355</name>
    <dbReference type="NCBI Taxonomy" id="560819"/>
    <lineage>
        <taxon>Bacteria</taxon>
        <taxon>Pseudomonadati</taxon>
        <taxon>Pseudomonadota</taxon>
        <taxon>Alphaproteobacteria</taxon>
        <taxon>Rhodospirillales</taxon>
        <taxon>Rhodovibrionaceae</taxon>
        <taxon>Tistlia</taxon>
    </lineage>
</organism>
<protein>
    <submittedName>
        <fullName evidence="1">Methyltransferase domain-containing protein</fullName>
    </submittedName>
</protein>
<dbReference type="Pfam" id="PF13489">
    <property type="entry name" value="Methyltransf_23"/>
    <property type="match status" value="1"/>
</dbReference>